<dbReference type="AlphaFoldDB" id="A0A0A9GSG2"/>
<dbReference type="EMBL" id="GBRH01171507">
    <property type="protein sequence ID" value="JAE26389.1"/>
    <property type="molecule type" value="Transcribed_RNA"/>
</dbReference>
<reference evidence="1" key="2">
    <citation type="journal article" date="2015" name="Data Brief">
        <title>Shoot transcriptome of the giant reed, Arundo donax.</title>
        <authorList>
            <person name="Barrero R.A."/>
            <person name="Guerrero F.D."/>
            <person name="Moolhuijzen P."/>
            <person name="Goolsby J.A."/>
            <person name="Tidwell J."/>
            <person name="Bellgard S.E."/>
            <person name="Bellgard M.I."/>
        </authorList>
    </citation>
    <scope>NUCLEOTIDE SEQUENCE</scope>
    <source>
        <tissue evidence="1">Shoot tissue taken approximately 20 cm above the soil surface</tissue>
    </source>
</reference>
<proteinExistence type="predicted"/>
<accession>A0A0A9GSG2</accession>
<protein>
    <submittedName>
        <fullName evidence="1">Uncharacterized protein</fullName>
    </submittedName>
</protein>
<organism evidence="1">
    <name type="scientific">Arundo donax</name>
    <name type="common">Giant reed</name>
    <name type="synonym">Donax arundinaceus</name>
    <dbReference type="NCBI Taxonomy" id="35708"/>
    <lineage>
        <taxon>Eukaryota</taxon>
        <taxon>Viridiplantae</taxon>
        <taxon>Streptophyta</taxon>
        <taxon>Embryophyta</taxon>
        <taxon>Tracheophyta</taxon>
        <taxon>Spermatophyta</taxon>
        <taxon>Magnoliopsida</taxon>
        <taxon>Liliopsida</taxon>
        <taxon>Poales</taxon>
        <taxon>Poaceae</taxon>
        <taxon>PACMAD clade</taxon>
        <taxon>Arundinoideae</taxon>
        <taxon>Arundineae</taxon>
        <taxon>Arundo</taxon>
    </lineage>
</organism>
<reference evidence="1" key="1">
    <citation type="submission" date="2014-09" db="EMBL/GenBank/DDBJ databases">
        <authorList>
            <person name="Magalhaes I.L.F."/>
            <person name="Oliveira U."/>
            <person name="Santos F.R."/>
            <person name="Vidigal T.H.D.A."/>
            <person name="Brescovit A.D."/>
            <person name="Santos A.J."/>
        </authorList>
    </citation>
    <scope>NUCLEOTIDE SEQUENCE</scope>
    <source>
        <tissue evidence="1">Shoot tissue taken approximately 20 cm above the soil surface</tissue>
    </source>
</reference>
<name>A0A0A9GSG2_ARUDO</name>
<evidence type="ECO:0000313" key="1">
    <source>
        <dbReference type="EMBL" id="JAE26389.1"/>
    </source>
</evidence>
<sequence>MNGFGRLVWHNTSYDLVHLCIGENKGDISCAMLHSFF</sequence>